<accession>A0A6C1KFR5</accession>
<dbReference type="InterPro" id="IPR028081">
    <property type="entry name" value="Leu-bd"/>
</dbReference>
<evidence type="ECO:0000259" key="5">
    <source>
        <dbReference type="Pfam" id="PF13458"/>
    </source>
</evidence>
<dbReference type="Pfam" id="PF13458">
    <property type="entry name" value="Peripla_BP_6"/>
    <property type="match status" value="1"/>
</dbReference>
<dbReference type="PANTHER" id="PTHR30483">
    <property type="entry name" value="LEUCINE-SPECIFIC-BINDING PROTEIN"/>
    <property type="match status" value="1"/>
</dbReference>
<comment type="similarity">
    <text evidence="1">Belongs to the leucine-binding protein family.</text>
</comment>
<dbReference type="InterPro" id="IPR051010">
    <property type="entry name" value="BCAA_transport"/>
</dbReference>
<keyword evidence="3" id="KW-0813">Transport</keyword>
<organism evidence="6 7">
    <name type="scientific">Xanthobacter autotrophicus</name>
    <dbReference type="NCBI Taxonomy" id="280"/>
    <lineage>
        <taxon>Bacteria</taxon>
        <taxon>Pseudomonadati</taxon>
        <taxon>Pseudomonadota</taxon>
        <taxon>Alphaproteobacteria</taxon>
        <taxon>Hyphomicrobiales</taxon>
        <taxon>Xanthobacteraceae</taxon>
        <taxon>Xanthobacter</taxon>
    </lineage>
</organism>
<keyword evidence="2 4" id="KW-0732">Signal</keyword>
<evidence type="ECO:0000256" key="3">
    <source>
        <dbReference type="ARBA" id="ARBA00022970"/>
    </source>
</evidence>
<dbReference type="GeneID" id="95773900"/>
<dbReference type="CDD" id="cd06327">
    <property type="entry name" value="PBP1_SBP-like"/>
    <property type="match status" value="1"/>
</dbReference>
<dbReference type="PANTHER" id="PTHR30483:SF6">
    <property type="entry name" value="PERIPLASMIC BINDING PROTEIN OF ABC TRANSPORTER FOR NATURAL AMINO ACIDS"/>
    <property type="match status" value="1"/>
</dbReference>
<evidence type="ECO:0000256" key="4">
    <source>
        <dbReference type="SAM" id="SignalP"/>
    </source>
</evidence>
<gene>
    <name evidence="6" type="ORF">FBQ73_10595</name>
</gene>
<dbReference type="EMBL" id="VAUP01000022">
    <property type="protein sequence ID" value="TLX43082.1"/>
    <property type="molecule type" value="Genomic_DNA"/>
</dbReference>
<keyword evidence="3" id="KW-0029">Amino-acid transport</keyword>
<evidence type="ECO:0000256" key="2">
    <source>
        <dbReference type="ARBA" id="ARBA00022729"/>
    </source>
</evidence>
<evidence type="ECO:0000313" key="6">
    <source>
        <dbReference type="EMBL" id="TLX43082.1"/>
    </source>
</evidence>
<proteinExistence type="inferred from homology"/>
<protein>
    <submittedName>
        <fullName evidence="6">ABC transporter substrate-binding protein</fullName>
    </submittedName>
</protein>
<dbReference type="GO" id="GO:0006865">
    <property type="term" value="P:amino acid transport"/>
    <property type="evidence" value="ECO:0007669"/>
    <property type="project" value="UniProtKB-KW"/>
</dbReference>
<feature type="chain" id="PRO_5025597713" evidence="4">
    <location>
        <begin position="41"/>
        <end position="419"/>
    </location>
</feature>
<dbReference type="OrthoDB" id="5450279at2"/>
<reference evidence="6 7" key="1">
    <citation type="submission" date="2019-05" db="EMBL/GenBank/DDBJ databases">
        <authorList>
            <person name="Zhou X."/>
        </authorList>
    </citation>
    <scope>NUCLEOTIDE SEQUENCE [LARGE SCALE GENOMIC DNA]</scope>
    <source>
        <strain evidence="6 7">DSM 432</strain>
    </source>
</reference>
<dbReference type="SUPFAM" id="SSF53822">
    <property type="entry name" value="Periplasmic binding protein-like I"/>
    <property type="match status" value="1"/>
</dbReference>
<dbReference type="RefSeq" id="WP_138399689.1">
    <property type="nucleotide sequence ID" value="NZ_JBAFVI010000002.1"/>
</dbReference>
<dbReference type="InterPro" id="IPR028082">
    <property type="entry name" value="Peripla_BP_I"/>
</dbReference>
<sequence length="419" mass="43354">MNRLTAPHTPRAALPAFAPSLALALTLTAATALLPAPAHAQISDNVVRIGVLGDMGGQFADIGGKGSVVAAQLAVDDFGGKVAGAPVEVIAGDHQNKPDVGGATLRKWFDEGGVDAVADLPVSSVALAAQEIAREKKKTLLISGAAVSDLTGKACSPYSTHWADDTYALANATGRAVTAGGGKSWFFLTVDYSFGHAMERDASAAVVATGGKVVGNARHPLGAADLSSFLLQAQASKAQVIGLANVGGDTSNAVKQAAEFGITSGGQKLAGFLVFITDVHAIGLPLAKGLLISTGFYWDQNAEARAFAKRFEAKMGRMPTKQQASVYASVKHYLKAVAATGTDDAAKVNAEMRSLPVDYFGHAASIRPDGRVLYDLTLYEVKSPAESKGPWDYYKPVTTLPASEVFRPAGETGCPLGKS</sequence>
<dbReference type="Gene3D" id="3.40.50.2300">
    <property type="match status" value="2"/>
</dbReference>
<evidence type="ECO:0000256" key="1">
    <source>
        <dbReference type="ARBA" id="ARBA00010062"/>
    </source>
</evidence>
<name>A0A6C1KFR5_XANAU</name>
<dbReference type="AlphaFoldDB" id="A0A6C1KFR5"/>
<evidence type="ECO:0000313" key="7">
    <source>
        <dbReference type="Proteomes" id="UP000305131"/>
    </source>
</evidence>
<feature type="domain" description="Leucine-binding protein" evidence="5">
    <location>
        <begin position="47"/>
        <end position="382"/>
    </location>
</feature>
<dbReference type="Proteomes" id="UP000305131">
    <property type="component" value="Unassembled WGS sequence"/>
</dbReference>
<comment type="caution">
    <text evidence="6">The sequence shown here is derived from an EMBL/GenBank/DDBJ whole genome shotgun (WGS) entry which is preliminary data.</text>
</comment>
<feature type="signal peptide" evidence="4">
    <location>
        <begin position="1"/>
        <end position="40"/>
    </location>
</feature>